<evidence type="ECO:0000313" key="3">
    <source>
        <dbReference type="Proteomes" id="UP000494329"/>
    </source>
</evidence>
<name>A0A6J5D072_9BURK</name>
<dbReference type="Proteomes" id="UP000494329">
    <property type="component" value="Unassembled WGS sequence"/>
</dbReference>
<reference evidence="2 3" key="1">
    <citation type="submission" date="2020-04" db="EMBL/GenBank/DDBJ databases">
        <authorList>
            <person name="De Canck E."/>
        </authorList>
    </citation>
    <scope>NUCLEOTIDE SEQUENCE [LARGE SCALE GENOMIC DNA]</scope>
    <source>
        <strain evidence="2 3">LMG 29739</strain>
    </source>
</reference>
<keyword evidence="3" id="KW-1185">Reference proteome</keyword>
<organism evidence="2 3">
    <name type="scientific">Paraburkholderia solisilvae</name>
    <dbReference type="NCBI Taxonomy" id="624376"/>
    <lineage>
        <taxon>Bacteria</taxon>
        <taxon>Pseudomonadati</taxon>
        <taxon>Pseudomonadota</taxon>
        <taxon>Betaproteobacteria</taxon>
        <taxon>Burkholderiales</taxon>
        <taxon>Burkholderiaceae</taxon>
        <taxon>Paraburkholderia</taxon>
    </lineage>
</organism>
<feature type="region of interest" description="Disordered" evidence="1">
    <location>
        <begin position="118"/>
        <end position="164"/>
    </location>
</feature>
<proteinExistence type="predicted"/>
<evidence type="ECO:0000256" key="1">
    <source>
        <dbReference type="SAM" id="MobiDB-lite"/>
    </source>
</evidence>
<feature type="compositionally biased region" description="Polar residues" evidence="1">
    <location>
        <begin position="127"/>
        <end position="143"/>
    </location>
</feature>
<dbReference type="RefSeq" id="WP_246270038.1">
    <property type="nucleotide sequence ID" value="NZ_CADIKF010000001.1"/>
</dbReference>
<accession>A0A6J5D072</accession>
<dbReference type="AlphaFoldDB" id="A0A6J5D072"/>
<evidence type="ECO:0008006" key="4">
    <source>
        <dbReference type="Google" id="ProtNLM"/>
    </source>
</evidence>
<dbReference type="EMBL" id="CADIKF010000001">
    <property type="protein sequence ID" value="CAB3746622.1"/>
    <property type="molecule type" value="Genomic_DNA"/>
</dbReference>
<gene>
    <name evidence="2" type="ORF">LMG29739_00230</name>
</gene>
<protein>
    <recommendedName>
        <fullName evidence="4">TfoX N-terminal domain-containing protein</fullName>
    </recommendedName>
</protein>
<evidence type="ECO:0000313" key="2">
    <source>
        <dbReference type="EMBL" id="CAB3746622.1"/>
    </source>
</evidence>
<sequence length="164" mass="17707">MKDAPRLLHDLGLFDAVFARVRHLDPAVREGTMFGCPAAFVGTHLAFCVYGSGIGIKLPADKAARLVEAGRAFAFQPYGRAPMREWVEVRITRERVAELTPVLVDAIEYARGSTRDEPIGHAPYASGKNTAKTSAKSGAQNSEPRGVEPAWSGISHGAHARAKR</sequence>